<reference evidence="1 2" key="1">
    <citation type="submission" date="2016-06" db="EMBL/GenBank/DDBJ databases">
        <title>Domibacillus iocasae genome sequencing.</title>
        <authorList>
            <person name="Verma A."/>
            <person name="Pal Y."/>
            <person name="Ojha A.K."/>
            <person name="Krishnamurthi S."/>
        </authorList>
    </citation>
    <scope>NUCLEOTIDE SEQUENCE [LARGE SCALE GENOMIC DNA]</scope>
    <source>
        <strain evidence="1 2">DSM 29979</strain>
    </source>
</reference>
<organism evidence="1 2">
    <name type="scientific">Domibacillus iocasae</name>
    <dbReference type="NCBI Taxonomy" id="1714016"/>
    <lineage>
        <taxon>Bacteria</taxon>
        <taxon>Bacillati</taxon>
        <taxon>Bacillota</taxon>
        <taxon>Bacilli</taxon>
        <taxon>Bacillales</taxon>
        <taxon>Bacillaceae</taxon>
        <taxon>Domibacillus</taxon>
    </lineage>
</organism>
<sequence>MKCRHFFVTWDPKSPRGCRAYGFKTKQMPSVIVKRSSGHPCFQFSSKVGDKK</sequence>
<dbReference type="AlphaFoldDB" id="A0A1E7DPP1"/>
<dbReference type="OrthoDB" id="9807346at2"/>
<gene>
    <name evidence="1" type="ORF">BA724_06175</name>
</gene>
<dbReference type="EMBL" id="MAMP01000021">
    <property type="protein sequence ID" value="OES45041.1"/>
    <property type="molecule type" value="Genomic_DNA"/>
</dbReference>
<keyword evidence="2" id="KW-1185">Reference proteome</keyword>
<name>A0A1E7DPP1_9BACI</name>
<dbReference type="STRING" id="1714016.BA724_06175"/>
<evidence type="ECO:0000313" key="2">
    <source>
        <dbReference type="Proteomes" id="UP000095658"/>
    </source>
</evidence>
<comment type="caution">
    <text evidence="1">The sequence shown here is derived from an EMBL/GenBank/DDBJ whole genome shotgun (WGS) entry which is preliminary data.</text>
</comment>
<accession>A0A1E7DPP1</accession>
<evidence type="ECO:0000313" key="1">
    <source>
        <dbReference type="EMBL" id="OES45041.1"/>
    </source>
</evidence>
<protein>
    <submittedName>
        <fullName evidence="1">Uracil-DNA glycosylase</fullName>
    </submittedName>
</protein>
<dbReference type="Proteomes" id="UP000095658">
    <property type="component" value="Unassembled WGS sequence"/>
</dbReference>
<proteinExistence type="predicted"/>